<dbReference type="SUPFAM" id="SSF51395">
    <property type="entry name" value="FMN-linked oxidoreductases"/>
    <property type="match status" value="1"/>
</dbReference>
<dbReference type="PANTHER" id="PTHR10578">
    <property type="entry name" value="S -2-HYDROXY-ACID OXIDASE-RELATED"/>
    <property type="match status" value="1"/>
</dbReference>
<keyword evidence="8" id="KW-1185">Reference proteome</keyword>
<dbReference type="CDD" id="cd02809">
    <property type="entry name" value="alpha_hydroxyacid_oxid_FMN"/>
    <property type="match status" value="1"/>
</dbReference>
<protein>
    <submittedName>
        <fullName evidence="7">Alpha-hydroxy-acid oxidizing protein</fullName>
    </submittedName>
</protein>
<dbReference type="InterPro" id="IPR008259">
    <property type="entry name" value="FMN_hydac_DH_AS"/>
</dbReference>
<evidence type="ECO:0000259" key="6">
    <source>
        <dbReference type="PROSITE" id="PS51349"/>
    </source>
</evidence>
<keyword evidence="4" id="KW-0560">Oxidoreductase</keyword>
<accession>A0ABZ2M2U5</accession>
<sequence length="365" mass="39292">MPFASVKDMRREARRRLPRAVFDFFAGGADDEVTLRDNARAFQRWALLPRILRPCPSRHLGVSLWKNDAPLAMPIVAAPTAFHRLAHPEGELGTARALAQADALFIVSMASTVALEDIAAAAHGAAKSGHARLWFQLYVQPDRAFTARLIRRAEAAGFEALVITVDSPVFGRRDRDWRNGFFDLPAGLSCETLREPQGDGQLGPPRPIAFSAAFSWSIVDEVRKMTSLPIVLKGILHPADALLALEHEVSAIYISNHGGRQLDGAPATLDVLPAIARVVAGRLPILVDGGVRRGTDVLKALALGANAVGVGRSLLWGLATEGPDGVARVLAMLRDELDRALAMCGCSSLDEVSPALVGPRREPLK</sequence>
<dbReference type="Pfam" id="PF01070">
    <property type="entry name" value="FMN_dh"/>
    <property type="match status" value="1"/>
</dbReference>
<evidence type="ECO:0000256" key="4">
    <source>
        <dbReference type="ARBA" id="ARBA00023002"/>
    </source>
</evidence>
<dbReference type="PIRSF" id="PIRSF000138">
    <property type="entry name" value="Al-hdrx_acd_dh"/>
    <property type="match status" value="1"/>
</dbReference>
<dbReference type="InterPro" id="IPR013785">
    <property type="entry name" value="Aldolase_TIM"/>
</dbReference>
<dbReference type="PANTHER" id="PTHR10578:SF107">
    <property type="entry name" value="2-HYDROXYACID OXIDASE 1"/>
    <property type="match status" value="1"/>
</dbReference>
<gene>
    <name evidence="7" type="ORF">LZC94_03525</name>
</gene>
<keyword evidence="2" id="KW-0285">Flavoprotein</keyword>
<comment type="cofactor">
    <cofactor evidence="1">
        <name>FMN</name>
        <dbReference type="ChEBI" id="CHEBI:58210"/>
    </cofactor>
</comment>
<dbReference type="Proteomes" id="UP001370348">
    <property type="component" value="Chromosome"/>
</dbReference>
<evidence type="ECO:0000313" key="7">
    <source>
        <dbReference type="EMBL" id="WXB16351.1"/>
    </source>
</evidence>
<dbReference type="EMBL" id="CP089984">
    <property type="protein sequence ID" value="WXB16351.1"/>
    <property type="molecule type" value="Genomic_DNA"/>
</dbReference>
<dbReference type="Gene3D" id="3.20.20.70">
    <property type="entry name" value="Aldolase class I"/>
    <property type="match status" value="1"/>
</dbReference>
<dbReference type="RefSeq" id="WP_394825976.1">
    <property type="nucleotide sequence ID" value="NZ_CP089984.1"/>
</dbReference>
<proteinExistence type="inferred from homology"/>
<evidence type="ECO:0000256" key="3">
    <source>
        <dbReference type="ARBA" id="ARBA00022643"/>
    </source>
</evidence>
<keyword evidence="3" id="KW-0288">FMN</keyword>
<feature type="domain" description="FMN hydroxy acid dehydrogenase" evidence="6">
    <location>
        <begin position="1"/>
        <end position="362"/>
    </location>
</feature>
<evidence type="ECO:0000256" key="5">
    <source>
        <dbReference type="ARBA" id="ARBA00024042"/>
    </source>
</evidence>
<dbReference type="PROSITE" id="PS00557">
    <property type="entry name" value="FMN_HYDROXY_ACID_DH_1"/>
    <property type="match status" value="1"/>
</dbReference>
<evidence type="ECO:0000256" key="2">
    <source>
        <dbReference type="ARBA" id="ARBA00022630"/>
    </source>
</evidence>
<comment type="similarity">
    <text evidence="5">Belongs to the FMN-dependent alpha-hydroxy acid dehydrogenase family.</text>
</comment>
<name>A0ABZ2M2U5_9BACT</name>
<reference evidence="7 8" key="1">
    <citation type="submission" date="2021-12" db="EMBL/GenBank/DDBJ databases">
        <title>Discovery of the Pendulisporaceae a myxobacterial family with distinct sporulation behavior and unique specialized metabolism.</title>
        <authorList>
            <person name="Garcia R."/>
            <person name="Popoff A."/>
            <person name="Bader C.D."/>
            <person name="Loehr J."/>
            <person name="Walesch S."/>
            <person name="Walt C."/>
            <person name="Boldt J."/>
            <person name="Bunk B."/>
            <person name="Haeckl F.J.F.P.J."/>
            <person name="Gunesch A.P."/>
            <person name="Birkelbach J."/>
            <person name="Nuebel U."/>
            <person name="Pietschmann T."/>
            <person name="Bach T."/>
            <person name="Mueller R."/>
        </authorList>
    </citation>
    <scope>NUCLEOTIDE SEQUENCE [LARGE SCALE GENOMIC DNA]</scope>
    <source>
        <strain evidence="7 8">MSr11954</strain>
    </source>
</reference>
<organism evidence="7 8">
    <name type="scientific">Pendulispora albinea</name>
    <dbReference type="NCBI Taxonomy" id="2741071"/>
    <lineage>
        <taxon>Bacteria</taxon>
        <taxon>Pseudomonadati</taxon>
        <taxon>Myxococcota</taxon>
        <taxon>Myxococcia</taxon>
        <taxon>Myxococcales</taxon>
        <taxon>Sorangiineae</taxon>
        <taxon>Pendulisporaceae</taxon>
        <taxon>Pendulispora</taxon>
    </lineage>
</organism>
<dbReference type="PROSITE" id="PS51349">
    <property type="entry name" value="FMN_HYDROXY_ACID_DH_2"/>
    <property type="match status" value="1"/>
</dbReference>
<evidence type="ECO:0000313" key="8">
    <source>
        <dbReference type="Proteomes" id="UP001370348"/>
    </source>
</evidence>
<dbReference type="InterPro" id="IPR037396">
    <property type="entry name" value="FMN_HAD"/>
</dbReference>
<evidence type="ECO:0000256" key="1">
    <source>
        <dbReference type="ARBA" id="ARBA00001917"/>
    </source>
</evidence>
<dbReference type="InterPro" id="IPR000262">
    <property type="entry name" value="FMN-dep_DH"/>
</dbReference>
<dbReference type="InterPro" id="IPR012133">
    <property type="entry name" value="Alpha-hydoxy_acid_DH_FMN"/>
</dbReference>